<dbReference type="SUPFAM" id="SSF53474">
    <property type="entry name" value="alpha/beta-Hydrolases"/>
    <property type="match status" value="1"/>
</dbReference>
<dbReference type="eggNOG" id="COG1505">
    <property type="taxonomic scope" value="Bacteria"/>
</dbReference>
<dbReference type="Pfam" id="PF00326">
    <property type="entry name" value="Peptidase_S9"/>
    <property type="match status" value="1"/>
</dbReference>
<dbReference type="AlphaFoldDB" id="F9D2H1"/>
<name>F9D2H1_PREDD</name>
<dbReference type="EC" id="3.4.21.26" evidence="3"/>
<evidence type="ECO:0000313" key="12">
    <source>
        <dbReference type="Proteomes" id="UP000007820"/>
    </source>
</evidence>
<evidence type="ECO:0000256" key="4">
    <source>
        <dbReference type="ARBA" id="ARBA00022670"/>
    </source>
</evidence>
<evidence type="ECO:0000259" key="9">
    <source>
        <dbReference type="Pfam" id="PF00326"/>
    </source>
</evidence>
<evidence type="ECO:0000256" key="2">
    <source>
        <dbReference type="ARBA" id="ARBA00005228"/>
    </source>
</evidence>
<keyword evidence="6" id="KW-0720">Serine protease</keyword>
<evidence type="ECO:0000313" key="11">
    <source>
        <dbReference type="EMBL" id="EGQ15634.1"/>
    </source>
</evidence>
<dbReference type="Gene3D" id="2.130.10.120">
    <property type="entry name" value="Prolyl oligopeptidase, N-terminal domain"/>
    <property type="match status" value="1"/>
</dbReference>
<dbReference type="InterPro" id="IPR002470">
    <property type="entry name" value="Peptidase_S9A"/>
</dbReference>
<dbReference type="PROSITE" id="PS00708">
    <property type="entry name" value="PRO_ENDOPEP_SER"/>
    <property type="match status" value="1"/>
</dbReference>
<evidence type="ECO:0000256" key="6">
    <source>
        <dbReference type="ARBA" id="ARBA00022825"/>
    </source>
</evidence>
<evidence type="ECO:0000256" key="5">
    <source>
        <dbReference type="ARBA" id="ARBA00022801"/>
    </source>
</evidence>
<evidence type="ECO:0000256" key="7">
    <source>
        <dbReference type="ARBA" id="ARBA00060121"/>
    </source>
</evidence>
<evidence type="ECO:0000259" key="10">
    <source>
        <dbReference type="Pfam" id="PF02897"/>
    </source>
</evidence>
<comment type="catalytic activity">
    <reaction evidence="1">
        <text>Hydrolysis of Pro-|-Xaa &gt;&gt; Ala-|-Xaa in oligopeptides.</text>
        <dbReference type="EC" id="3.4.21.26"/>
    </reaction>
</comment>
<dbReference type="STRING" id="908937.Prede_1133"/>
<keyword evidence="5 11" id="KW-0378">Hydrolase</keyword>
<feature type="domain" description="Peptidase S9 prolyl oligopeptidase catalytic" evidence="9">
    <location>
        <begin position="513"/>
        <end position="728"/>
    </location>
</feature>
<dbReference type="PRINTS" id="PR00862">
    <property type="entry name" value="PROLIGOPTASE"/>
</dbReference>
<dbReference type="SUPFAM" id="SSF50993">
    <property type="entry name" value="Peptidase/esterase 'gauge' domain"/>
    <property type="match status" value="1"/>
</dbReference>
<reference evidence="11 12" key="1">
    <citation type="submission" date="2011-04" db="EMBL/GenBank/DDBJ databases">
        <authorList>
            <person name="Muzny D."/>
            <person name="Qin X."/>
            <person name="Deng J."/>
            <person name="Jiang H."/>
            <person name="Liu Y."/>
            <person name="Qu J."/>
            <person name="Song X.-Z."/>
            <person name="Zhang L."/>
            <person name="Thornton R."/>
            <person name="Coyle M."/>
            <person name="Francisco L."/>
            <person name="Jackson L."/>
            <person name="Javaid M."/>
            <person name="Korchina V."/>
            <person name="Kovar C."/>
            <person name="Mata R."/>
            <person name="Mathew T."/>
            <person name="Ngo R."/>
            <person name="Nguyen L."/>
            <person name="Nguyen N."/>
            <person name="Okwuonu G."/>
            <person name="Ongeri F."/>
            <person name="Pham C."/>
            <person name="Simmons D."/>
            <person name="Wilczek-Boney K."/>
            <person name="Hale W."/>
            <person name="Jakkamsetti A."/>
            <person name="Pham P."/>
            <person name="Ruth R."/>
            <person name="San Lucas F."/>
            <person name="Warren J."/>
            <person name="Zhang J."/>
            <person name="Zhao Z."/>
            <person name="Zhou C."/>
            <person name="Zhu D."/>
            <person name="Lee S."/>
            <person name="Bess C."/>
            <person name="Blankenburg K."/>
            <person name="Forbes L."/>
            <person name="Fu Q."/>
            <person name="Gubbala S."/>
            <person name="Hirani K."/>
            <person name="Jayaseelan J.C."/>
            <person name="Lara F."/>
            <person name="Munidasa M."/>
            <person name="Palculict T."/>
            <person name="Patil S."/>
            <person name="Pu L.-L."/>
            <person name="Saada N."/>
            <person name="Tang L."/>
            <person name="Weissenberger G."/>
            <person name="Zhu Y."/>
            <person name="Hemphill L."/>
            <person name="Shang Y."/>
            <person name="Youmans B."/>
            <person name="Ayvaz T."/>
            <person name="Ross M."/>
            <person name="Santibanez J."/>
            <person name="Aqrawi P."/>
            <person name="Gross S."/>
            <person name="Joshi V."/>
            <person name="Fowler G."/>
            <person name="Nazareth L."/>
            <person name="Reid J."/>
            <person name="Worley K."/>
            <person name="Petrosino J."/>
            <person name="Highlander S."/>
            <person name="Gibbs R."/>
        </authorList>
    </citation>
    <scope>NUCLEOTIDE SEQUENCE [LARGE SCALE GENOMIC DNA]</scope>
    <source>
        <strain evidence="11 12">DSM 3688</strain>
    </source>
</reference>
<dbReference type="FunFam" id="3.40.50.1820:FF:000005">
    <property type="entry name" value="Prolyl endopeptidase"/>
    <property type="match status" value="1"/>
</dbReference>
<comment type="function">
    <text evidence="7">Cleaves peptide bonds on the C-terminal side of prolyl residues within peptides that are up to approximately 30 amino acids long. Has an absolute requirement for an X-Pro bond in the trans configuration immediately preceding the Pro-Y scissible bond.</text>
</comment>
<dbReference type="InterPro" id="IPR023302">
    <property type="entry name" value="Pept_S9A_N"/>
</dbReference>
<comment type="similarity">
    <text evidence="2">Belongs to the peptidase S9A family.</text>
</comment>
<dbReference type="GO" id="GO:0005829">
    <property type="term" value="C:cytosol"/>
    <property type="evidence" value="ECO:0007669"/>
    <property type="project" value="TreeGrafter"/>
</dbReference>
<dbReference type="GO" id="GO:0004252">
    <property type="term" value="F:serine-type endopeptidase activity"/>
    <property type="evidence" value="ECO:0007669"/>
    <property type="project" value="UniProtKB-EC"/>
</dbReference>
<gene>
    <name evidence="11" type="primary">pep</name>
    <name evidence="11" type="ORF">HMPREF9136_0999</name>
</gene>
<proteinExistence type="inferred from homology"/>
<accession>F9D2H1</accession>
<comment type="caution">
    <text evidence="11">The sequence shown here is derived from an EMBL/GenBank/DDBJ whole genome shotgun (WGS) entry which is preliminary data.</text>
</comment>
<dbReference type="InterPro" id="IPR001375">
    <property type="entry name" value="Peptidase_S9_cat"/>
</dbReference>
<dbReference type="Proteomes" id="UP000007820">
    <property type="component" value="Unassembled WGS sequence"/>
</dbReference>
<sequence length="731" mass="82292">MAVERLLLTILRKFARVAKQTAHKLEDERLMKKTLWLSALALSATSAMAQHIQYPAAPKDGTVDEYFGVRVPDPFRPLENDTSAETRAWVEAENAVTAAYLGKIPFRSKLMARLKAVANYEKVGVPFEQHGAWYCYRNDGLQNQSVLYRLDRLGGTGQVFLDPNALSTDGTVALRGVSFSNNGKYMAYTISRSGSDWQEIYVKDVKTGRDLPDHIRWSKFSGAAWYGDGFYYSAYDAPEKGREFSSKNEVHKVYYHRMGTPQSEDVLFYQNPAYPLRFYSVSVNKEETLMFLYEAGAGSGNNLYVRNLRVPGSQFIQMTANMDLQYSPVQTIGDSIYLYTNDGAPRNRLMVTTVQRPGFAEWQELVPEGSGVLEGVTFTNGRMILEYSQDASSHAYLYTLEGRRLHEIKLPSAGSASFYGKRELKECFYSFSSFTVPGTVYHYDAEQDRSTVYAQPKVNFRQGDFVTEQVFYTSKDGTRVPMFLTYKKGLKRDGRNPVYLYAYGGFNISLPPSFSSMRIPFLESGGIYAQANLRGGSEYGEEWHLAGTKMQKQNVFDDFIAAAEWLTTNKYSSKDKLAIVGGSNGGLLVGACMTQRPDLFKVCVPEVGVMDMLRYHRFTIGWNWAPDYGTSADSKEMFEYLRAYSPLHNLKPGTRYPATLVTTADHDDRVVPAHSFKFAATLQECQAGEAPVLVRIDSKAGHGGGKPLAKQLEEYADIYSFIMQNLGMKYK</sequence>
<evidence type="ECO:0000256" key="8">
    <source>
        <dbReference type="ARBA" id="ARBA00081187"/>
    </source>
</evidence>
<dbReference type="PANTHER" id="PTHR42881">
    <property type="entry name" value="PROLYL ENDOPEPTIDASE"/>
    <property type="match status" value="1"/>
</dbReference>
<organism evidence="11 12">
    <name type="scientific">Prevotella dentalis (strain ATCC 49559 / DSM 3688 / JCM 13448 / NCTC 12043 / ES 2772)</name>
    <name type="common">Mitsuokella dentalis</name>
    <dbReference type="NCBI Taxonomy" id="908937"/>
    <lineage>
        <taxon>Bacteria</taxon>
        <taxon>Pseudomonadati</taxon>
        <taxon>Bacteroidota</taxon>
        <taxon>Bacteroidia</taxon>
        <taxon>Bacteroidales</taxon>
        <taxon>Prevotellaceae</taxon>
        <taxon>Prevotella</taxon>
    </lineage>
</organism>
<dbReference type="EMBL" id="AFPW01000013">
    <property type="protein sequence ID" value="EGQ15634.1"/>
    <property type="molecule type" value="Genomic_DNA"/>
</dbReference>
<dbReference type="GO" id="GO:0006508">
    <property type="term" value="P:proteolysis"/>
    <property type="evidence" value="ECO:0007669"/>
    <property type="project" value="UniProtKB-KW"/>
</dbReference>
<evidence type="ECO:0000256" key="1">
    <source>
        <dbReference type="ARBA" id="ARBA00001070"/>
    </source>
</evidence>
<evidence type="ECO:0000256" key="3">
    <source>
        <dbReference type="ARBA" id="ARBA00011897"/>
    </source>
</evidence>
<dbReference type="InterPro" id="IPR051167">
    <property type="entry name" value="Prolyl_oligopep/macrocyclase"/>
</dbReference>
<feature type="domain" description="Peptidase S9A N-terminal" evidence="10">
    <location>
        <begin position="55"/>
        <end position="455"/>
    </location>
</feature>
<dbReference type="GO" id="GO:0070012">
    <property type="term" value="F:oligopeptidase activity"/>
    <property type="evidence" value="ECO:0007669"/>
    <property type="project" value="TreeGrafter"/>
</dbReference>
<dbReference type="Gene3D" id="3.40.50.1820">
    <property type="entry name" value="alpha/beta hydrolase"/>
    <property type="match status" value="1"/>
</dbReference>
<protein>
    <recommendedName>
        <fullName evidence="3">prolyl oligopeptidase</fullName>
        <ecNumber evidence="3">3.4.21.26</ecNumber>
    </recommendedName>
    <alternativeName>
        <fullName evidence="8">Proline-specific endopeptidase</fullName>
    </alternativeName>
</protein>
<dbReference type="PANTHER" id="PTHR42881:SF2">
    <property type="entry name" value="PROLYL ENDOPEPTIDASE"/>
    <property type="match status" value="1"/>
</dbReference>
<keyword evidence="4" id="KW-0645">Protease</keyword>
<dbReference type="InterPro" id="IPR029058">
    <property type="entry name" value="AB_hydrolase_fold"/>
</dbReference>
<dbReference type="InterPro" id="IPR002471">
    <property type="entry name" value="Pept_S9_AS"/>
</dbReference>
<dbReference type="Pfam" id="PF02897">
    <property type="entry name" value="Peptidase_S9_N"/>
    <property type="match status" value="1"/>
</dbReference>